<comment type="cofactor">
    <cofactor evidence="1">
        <name>Mn(2+)</name>
        <dbReference type="ChEBI" id="CHEBI:29035"/>
    </cofactor>
</comment>
<dbReference type="InterPro" id="IPR007722">
    <property type="entry name" value="DCP2_BoxA"/>
</dbReference>
<protein>
    <submittedName>
        <fullName evidence="11">mRNA decapping complex subunit 2</fullName>
    </submittedName>
</protein>
<evidence type="ECO:0000256" key="3">
    <source>
        <dbReference type="ARBA" id="ARBA00005279"/>
    </source>
</evidence>
<keyword evidence="12" id="KW-1185">Reference proteome</keyword>
<dbReference type="GO" id="GO:0140933">
    <property type="term" value="F:5'-(N(7)-methylguanosine 5'-triphospho)-[mRNA] hydrolase activity"/>
    <property type="evidence" value="ECO:0007669"/>
    <property type="project" value="InterPro"/>
</dbReference>
<dbReference type="EMBL" id="BEYU01000052">
    <property type="protein sequence ID" value="GBG29035.1"/>
    <property type="molecule type" value="Genomic_DNA"/>
</dbReference>
<sequence>MAQEDVPESLDEAFEALEFRFLLNLPEQELETADRLFFQIEQAHWFYEDFLADKHSHLRHFSELRVFAQEMFNRCDTLKPLRSHFGQLYDQFREYRARIPVYGAVLLNQDMTRVLLVKGFKGNSWGYPKGKVNQHEEDVTCAVREVYEEIGYNCEGMIHPKDYVEFPTKKGQGKYMKLFIVRGVDESFNFGPRVRKEIAGIQFFNVSELPFTKEQANKSGNKFWGLHHFTSQLVKWIQKQRAQDRRARSNGKTRGNEASSDKKTSINKDAATPPSVPEPAPSTSPSTPALDSHMPKLFAVDVSAVMASMEPFLTA</sequence>
<dbReference type="Pfam" id="PF00293">
    <property type="entry name" value="NUDIX"/>
    <property type="match status" value="1"/>
</dbReference>
<dbReference type="Gene3D" id="1.10.10.1050">
    <property type="entry name" value="Dcp2, box A domain"/>
    <property type="match status" value="1"/>
</dbReference>
<dbReference type="InterPro" id="IPR020084">
    <property type="entry name" value="NUDIX_hydrolase_CS"/>
</dbReference>
<dbReference type="GO" id="GO:0000290">
    <property type="term" value="P:deadenylation-dependent decapping of nuclear-transcribed mRNA"/>
    <property type="evidence" value="ECO:0007669"/>
    <property type="project" value="InterPro"/>
</dbReference>
<dbReference type="InterPro" id="IPR015797">
    <property type="entry name" value="NUDIX_hydrolase-like_dom_sf"/>
</dbReference>
<dbReference type="InterPro" id="IPR036189">
    <property type="entry name" value="DCP2_BoxA_sf"/>
</dbReference>
<evidence type="ECO:0000313" key="11">
    <source>
        <dbReference type="EMBL" id="GBG29035.1"/>
    </source>
</evidence>
<dbReference type="CDD" id="cd03672">
    <property type="entry name" value="NUDIX_Dcp2p_Nudt20"/>
    <property type="match status" value="1"/>
</dbReference>
<dbReference type="PANTHER" id="PTHR23114">
    <property type="entry name" value="M7GPPPN-MRNA HYDROLASE"/>
    <property type="match status" value="1"/>
</dbReference>
<dbReference type="GO" id="GO:0000184">
    <property type="term" value="P:nuclear-transcribed mRNA catabolic process, nonsense-mediated decay"/>
    <property type="evidence" value="ECO:0007669"/>
    <property type="project" value="InterPro"/>
</dbReference>
<keyword evidence="7" id="KW-0694">RNA-binding</keyword>
<comment type="similarity">
    <text evidence="3">Belongs to the Nudix hydrolase family. DCP2 subfamily.</text>
</comment>
<gene>
    <name evidence="11" type="ORF">FCC1311_052572</name>
</gene>
<dbReference type="InterPro" id="IPR000086">
    <property type="entry name" value="NUDIX_hydrolase_dom"/>
</dbReference>
<organism evidence="11 12">
    <name type="scientific">Hondaea fermentalgiana</name>
    <dbReference type="NCBI Taxonomy" id="2315210"/>
    <lineage>
        <taxon>Eukaryota</taxon>
        <taxon>Sar</taxon>
        <taxon>Stramenopiles</taxon>
        <taxon>Bigyra</taxon>
        <taxon>Labyrinthulomycetes</taxon>
        <taxon>Thraustochytrida</taxon>
        <taxon>Thraustochytriidae</taxon>
        <taxon>Hondaea</taxon>
    </lineage>
</organism>
<reference evidence="11 12" key="1">
    <citation type="submission" date="2017-12" db="EMBL/GenBank/DDBJ databases">
        <title>Sequencing, de novo assembly and annotation of complete genome of a new Thraustochytrid species, strain FCC1311.</title>
        <authorList>
            <person name="Sedici K."/>
            <person name="Godart F."/>
            <person name="Aiese Cigliano R."/>
            <person name="Sanseverino W."/>
            <person name="Barakat M."/>
            <person name="Ortet P."/>
            <person name="Marechal E."/>
            <person name="Cagnac O."/>
            <person name="Amato A."/>
        </authorList>
    </citation>
    <scope>NUCLEOTIDE SEQUENCE [LARGE SCALE GENOMIC DNA]</scope>
</reference>
<evidence type="ECO:0000256" key="5">
    <source>
        <dbReference type="ARBA" id="ARBA00022723"/>
    </source>
</evidence>
<dbReference type="Gene3D" id="3.90.79.10">
    <property type="entry name" value="Nucleoside Triphosphate Pyrophosphohydrolase"/>
    <property type="match status" value="1"/>
</dbReference>
<name>A0A2R5GEN7_9STRA</name>
<evidence type="ECO:0000256" key="8">
    <source>
        <dbReference type="ARBA" id="ARBA00023211"/>
    </source>
</evidence>
<dbReference type="GO" id="GO:0005737">
    <property type="term" value="C:cytoplasm"/>
    <property type="evidence" value="ECO:0007669"/>
    <property type="project" value="UniProtKB-SubCell"/>
</dbReference>
<dbReference type="SUPFAM" id="SSF55811">
    <property type="entry name" value="Nudix"/>
    <property type="match status" value="1"/>
</dbReference>
<evidence type="ECO:0000256" key="7">
    <source>
        <dbReference type="ARBA" id="ARBA00022884"/>
    </source>
</evidence>
<dbReference type="FunFam" id="3.90.79.10:FF:000003">
    <property type="entry name" value="M7GpppN-mRNA hydrolase isoform 2"/>
    <property type="match status" value="1"/>
</dbReference>
<dbReference type="Pfam" id="PF05026">
    <property type="entry name" value="DCP2"/>
    <property type="match status" value="1"/>
</dbReference>
<feature type="region of interest" description="Disordered" evidence="9">
    <location>
        <begin position="240"/>
        <end position="292"/>
    </location>
</feature>
<evidence type="ECO:0000313" key="12">
    <source>
        <dbReference type="Proteomes" id="UP000241890"/>
    </source>
</evidence>
<feature type="domain" description="Nudix hydrolase" evidence="10">
    <location>
        <begin position="97"/>
        <end position="227"/>
    </location>
</feature>
<dbReference type="PROSITE" id="PS51462">
    <property type="entry name" value="NUDIX"/>
    <property type="match status" value="1"/>
</dbReference>
<dbReference type="SUPFAM" id="SSF140586">
    <property type="entry name" value="Dcp2 domain-like"/>
    <property type="match status" value="1"/>
</dbReference>
<keyword evidence="6" id="KW-0378">Hydrolase</keyword>
<evidence type="ECO:0000256" key="1">
    <source>
        <dbReference type="ARBA" id="ARBA00001936"/>
    </source>
</evidence>
<keyword evidence="4" id="KW-0963">Cytoplasm</keyword>
<dbReference type="GO" id="GO:0030145">
    <property type="term" value="F:manganese ion binding"/>
    <property type="evidence" value="ECO:0007669"/>
    <property type="project" value="InterPro"/>
</dbReference>
<dbReference type="PROSITE" id="PS00893">
    <property type="entry name" value="NUDIX_BOX"/>
    <property type="match status" value="1"/>
</dbReference>
<evidence type="ECO:0000256" key="9">
    <source>
        <dbReference type="SAM" id="MobiDB-lite"/>
    </source>
</evidence>
<evidence type="ECO:0000259" key="10">
    <source>
        <dbReference type="PROSITE" id="PS51462"/>
    </source>
</evidence>
<accession>A0A2R5GEN7</accession>
<proteinExistence type="inferred from homology"/>
<comment type="subcellular location">
    <subcellularLocation>
        <location evidence="2">Cytoplasm</location>
    </subcellularLocation>
</comment>
<evidence type="ECO:0000256" key="6">
    <source>
        <dbReference type="ARBA" id="ARBA00022801"/>
    </source>
</evidence>
<evidence type="ECO:0000256" key="2">
    <source>
        <dbReference type="ARBA" id="ARBA00004496"/>
    </source>
</evidence>
<keyword evidence="8" id="KW-0464">Manganese</keyword>
<dbReference type="AlphaFoldDB" id="A0A2R5GEN7"/>
<comment type="caution">
    <text evidence="11">The sequence shown here is derived from an EMBL/GenBank/DDBJ whole genome shotgun (WGS) entry which is preliminary data.</text>
</comment>
<dbReference type="InterPro" id="IPR044099">
    <property type="entry name" value="Dcp2_NUDIX"/>
</dbReference>
<keyword evidence="5" id="KW-0479">Metal-binding</keyword>
<evidence type="ECO:0000256" key="4">
    <source>
        <dbReference type="ARBA" id="ARBA00022490"/>
    </source>
</evidence>
<dbReference type="InParanoid" id="A0A2R5GEN7"/>
<dbReference type="OrthoDB" id="18996at2759"/>
<dbReference type="Proteomes" id="UP000241890">
    <property type="component" value="Unassembled WGS sequence"/>
</dbReference>
<dbReference type="PANTHER" id="PTHR23114:SF17">
    <property type="entry name" value="M7GPPPN-MRNA HYDROLASE"/>
    <property type="match status" value="1"/>
</dbReference>
<dbReference type="SMART" id="SM01125">
    <property type="entry name" value="DCP2"/>
    <property type="match status" value="1"/>
</dbReference>
<dbReference type="GO" id="GO:0003723">
    <property type="term" value="F:RNA binding"/>
    <property type="evidence" value="ECO:0007669"/>
    <property type="project" value="UniProtKB-KW"/>
</dbReference>